<dbReference type="GO" id="GO:0047213">
    <property type="term" value="F:anthocyanidin 3-O-glucosyltransferase activity"/>
    <property type="evidence" value="ECO:0007669"/>
    <property type="project" value="UniProtKB-EC"/>
</dbReference>
<dbReference type="PANTHER" id="PTHR48047">
    <property type="entry name" value="GLYCOSYLTRANSFERASE"/>
    <property type="match status" value="1"/>
</dbReference>
<evidence type="ECO:0000256" key="3">
    <source>
        <dbReference type="ARBA" id="ARBA00022676"/>
    </source>
</evidence>
<sequence>MTILSTGAHVLVFPFPAQGHMIPLLDLADQLVTRGLTITILVTPKNLPLLNALLSKNPTIKTLVLPFPNHPAIPFGIENAKDLPPNIGSITMIHALGELYQPLLSWFKSHLSPPVAIISDMFLGWTHHLSCQLGVRRFVFSPSGAMALATMYSLWRDMPKAPKDQNQLFSFSKIPSCPKYPWWQISPLYRSYVEGDPVSEFTKEGMLANIASWGLVVNSSTSLEGTYLDHFRKELGHDRVYAVGPILPVRNDKSGPIERGGSSSVSMHHLMTWLDTCEYHKVVYVCFGSQALLTNDQMEKVASGLEESGVRFIWSVKEPSKEHVGEGYSMIPSGFEDRVAGRGLIVWGWAPQVLILSHRAVGAFLTHCGWNSILEGIVAGVPMLAWPMAADQFVGATLLVDELKVAKRVCEGAKVVPDSAKMARVLMESVSDETRVERERAKELSRAALDAIKEGGSSDKNLNEFVKHVVRLGSETGDRTKIET</sequence>
<dbReference type="InterPro" id="IPR002213">
    <property type="entry name" value="UDP_glucos_trans"/>
</dbReference>
<comment type="similarity">
    <text evidence="2 6">Belongs to the UDP-glycosyltransferase family.</text>
</comment>
<evidence type="ECO:0000256" key="4">
    <source>
        <dbReference type="ARBA" id="ARBA00022679"/>
    </source>
</evidence>
<evidence type="ECO:0000313" key="9">
    <source>
        <dbReference type="Proteomes" id="UP001314170"/>
    </source>
</evidence>
<keyword evidence="3 6" id="KW-0328">Glycosyltransferase</keyword>
<dbReference type="PANTHER" id="PTHR48047:SF8">
    <property type="entry name" value="FLAVONOL 3-O-GLUCOSYLTRANSFERASE UGT89B1"/>
    <property type="match status" value="1"/>
</dbReference>
<dbReference type="SUPFAM" id="SSF53756">
    <property type="entry name" value="UDP-Glycosyltransferase/glycogen phosphorylase"/>
    <property type="match status" value="1"/>
</dbReference>
<dbReference type="AlphaFoldDB" id="A0AAV1QQT3"/>
<keyword evidence="9" id="KW-1185">Reference proteome</keyword>
<evidence type="ECO:0000256" key="5">
    <source>
        <dbReference type="ARBA" id="ARBA00047606"/>
    </source>
</evidence>
<evidence type="ECO:0000256" key="7">
    <source>
        <dbReference type="RuleBase" id="RU362057"/>
    </source>
</evidence>
<accession>A0AAV1QQT3</accession>
<dbReference type="PROSITE" id="PS00375">
    <property type="entry name" value="UDPGT"/>
    <property type="match status" value="1"/>
</dbReference>
<gene>
    <name evidence="8" type="ORF">DCAF_LOCUS796</name>
</gene>
<dbReference type="InterPro" id="IPR035595">
    <property type="entry name" value="UDP_glycos_trans_CS"/>
</dbReference>
<keyword evidence="4 6" id="KW-0808">Transferase</keyword>
<comment type="pathway">
    <text evidence="1">Pigment biosynthesis; anthocyanin biosynthesis.</text>
</comment>
<protein>
    <recommendedName>
        <fullName evidence="7">Glycosyltransferase</fullName>
        <ecNumber evidence="7">2.4.1.-</ecNumber>
    </recommendedName>
</protein>
<dbReference type="EMBL" id="CAWUPB010000071">
    <property type="protein sequence ID" value="CAK7323180.1"/>
    <property type="molecule type" value="Genomic_DNA"/>
</dbReference>
<dbReference type="Gene3D" id="3.40.50.2000">
    <property type="entry name" value="Glycogen Phosphorylase B"/>
    <property type="match status" value="2"/>
</dbReference>
<proteinExistence type="inferred from homology"/>
<comment type="catalytic activity">
    <reaction evidence="5">
        <text>an anthocyanidin + UDP-alpha-D-glucose + H(+) = an anthocyanidin 3-O-beta-D-glucoside + UDP</text>
        <dbReference type="Rhea" id="RHEA:20093"/>
        <dbReference type="ChEBI" id="CHEBI:15378"/>
        <dbReference type="ChEBI" id="CHEBI:16307"/>
        <dbReference type="ChEBI" id="CHEBI:58223"/>
        <dbReference type="ChEBI" id="CHEBI:58885"/>
        <dbReference type="ChEBI" id="CHEBI:143576"/>
        <dbReference type="EC" id="2.4.1.115"/>
    </reaction>
</comment>
<evidence type="ECO:0000256" key="2">
    <source>
        <dbReference type="ARBA" id="ARBA00009995"/>
    </source>
</evidence>
<evidence type="ECO:0000313" key="8">
    <source>
        <dbReference type="EMBL" id="CAK7323180.1"/>
    </source>
</evidence>
<dbReference type="FunFam" id="3.40.50.2000:FF:000064">
    <property type="entry name" value="Glycosyltransferase"/>
    <property type="match status" value="1"/>
</dbReference>
<organism evidence="8 9">
    <name type="scientific">Dovyalis caffra</name>
    <dbReference type="NCBI Taxonomy" id="77055"/>
    <lineage>
        <taxon>Eukaryota</taxon>
        <taxon>Viridiplantae</taxon>
        <taxon>Streptophyta</taxon>
        <taxon>Embryophyta</taxon>
        <taxon>Tracheophyta</taxon>
        <taxon>Spermatophyta</taxon>
        <taxon>Magnoliopsida</taxon>
        <taxon>eudicotyledons</taxon>
        <taxon>Gunneridae</taxon>
        <taxon>Pentapetalae</taxon>
        <taxon>rosids</taxon>
        <taxon>fabids</taxon>
        <taxon>Malpighiales</taxon>
        <taxon>Salicaceae</taxon>
        <taxon>Flacourtieae</taxon>
        <taxon>Dovyalis</taxon>
    </lineage>
</organism>
<evidence type="ECO:0000256" key="6">
    <source>
        <dbReference type="RuleBase" id="RU003718"/>
    </source>
</evidence>
<reference evidence="8 9" key="1">
    <citation type="submission" date="2024-01" db="EMBL/GenBank/DDBJ databases">
        <authorList>
            <person name="Waweru B."/>
        </authorList>
    </citation>
    <scope>NUCLEOTIDE SEQUENCE [LARGE SCALE GENOMIC DNA]</scope>
</reference>
<dbReference type="EC" id="2.4.1.-" evidence="7"/>
<evidence type="ECO:0000256" key="1">
    <source>
        <dbReference type="ARBA" id="ARBA00004935"/>
    </source>
</evidence>
<dbReference type="FunFam" id="3.40.50.2000:FF:000143">
    <property type="entry name" value="UDP-glycosyltransferase 89B1"/>
    <property type="match status" value="1"/>
</dbReference>
<dbReference type="Pfam" id="PF00201">
    <property type="entry name" value="UDPGT"/>
    <property type="match status" value="1"/>
</dbReference>
<dbReference type="CDD" id="cd03784">
    <property type="entry name" value="GT1_Gtf-like"/>
    <property type="match status" value="1"/>
</dbReference>
<dbReference type="Proteomes" id="UP001314170">
    <property type="component" value="Unassembled WGS sequence"/>
</dbReference>
<comment type="caution">
    <text evidence="8">The sequence shown here is derived from an EMBL/GenBank/DDBJ whole genome shotgun (WGS) entry which is preliminary data.</text>
</comment>
<name>A0AAV1QQT3_9ROSI</name>